<feature type="transmembrane region" description="Helical" evidence="7">
    <location>
        <begin position="38"/>
        <end position="59"/>
    </location>
</feature>
<feature type="chain" id="PRO_5003612061" description="Flagellar protein" evidence="8">
    <location>
        <begin position="21"/>
        <end position="146"/>
    </location>
</feature>
<dbReference type="GO" id="GO:0005886">
    <property type="term" value="C:plasma membrane"/>
    <property type="evidence" value="ECO:0007669"/>
    <property type="project" value="UniProtKB-SubCell"/>
</dbReference>
<keyword evidence="5 7" id="KW-0975">Bacterial flagellum</keyword>
<keyword evidence="3 7" id="KW-1133">Transmembrane helix</keyword>
<evidence type="ECO:0000256" key="1">
    <source>
        <dbReference type="ARBA" id="ARBA00022475"/>
    </source>
</evidence>
<dbReference type="HOGENOM" id="CLU_113213_0_2_6"/>
<dbReference type="GO" id="GO:0044781">
    <property type="term" value="P:bacterial-type flagellum organization"/>
    <property type="evidence" value="ECO:0007669"/>
    <property type="project" value="UniProtKB-UniRule"/>
</dbReference>
<dbReference type="PANTHER" id="PTHR38766">
    <property type="entry name" value="FLAGELLAR PROTEIN FLIO"/>
    <property type="match status" value="1"/>
</dbReference>
<keyword evidence="9" id="KW-0969">Cilium</keyword>
<evidence type="ECO:0000256" key="4">
    <source>
        <dbReference type="ARBA" id="ARBA00023136"/>
    </source>
</evidence>
<keyword evidence="1 7" id="KW-1003">Cell membrane</keyword>
<organism evidence="9 10">
    <name type="scientific">Methylomicrobium album BG8</name>
    <dbReference type="NCBI Taxonomy" id="686340"/>
    <lineage>
        <taxon>Bacteria</taxon>
        <taxon>Pseudomonadati</taxon>
        <taxon>Pseudomonadota</taxon>
        <taxon>Gammaproteobacteria</taxon>
        <taxon>Methylococcales</taxon>
        <taxon>Methylococcaceae</taxon>
        <taxon>Methylomicrobium</taxon>
    </lineage>
</organism>
<dbReference type="Proteomes" id="UP000005090">
    <property type="component" value="Chromosome"/>
</dbReference>
<accession>H8GMV5</accession>
<sequence>MSIKPLFCVFLFLCASASFALPADVSKPPFRSVASADLVHWILGLLAVLGIFFLCIWVIGKFSRMAAAGAERMRVIGGLSLGMREKVILLQVGRKQLVLGVTPGRIQTLHVLEGDDCLAGEDAAKSSVKGVFAQKLMQAIKSRPDA</sequence>
<name>H8GMV5_METAL</name>
<dbReference type="Pfam" id="PF04347">
    <property type="entry name" value="FliO"/>
    <property type="match status" value="1"/>
</dbReference>
<dbReference type="InterPro" id="IPR052205">
    <property type="entry name" value="FliO/MopB"/>
</dbReference>
<evidence type="ECO:0000256" key="3">
    <source>
        <dbReference type="ARBA" id="ARBA00022989"/>
    </source>
</evidence>
<evidence type="ECO:0000256" key="8">
    <source>
        <dbReference type="SAM" id="SignalP"/>
    </source>
</evidence>
<keyword evidence="8" id="KW-0732">Signal</keyword>
<dbReference type="STRING" id="686340.Metal_1738"/>
<dbReference type="EMBL" id="CM001475">
    <property type="protein sequence ID" value="EIC29507.1"/>
    <property type="molecule type" value="Genomic_DNA"/>
</dbReference>
<gene>
    <name evidence="9" type="ORF">Metal_1738</name>
</gene>
<dbReference type="eggNOG" id="COG3190">
    <property type="taxonomic scope" value="Bacteria"/>
</dbReference>
<reference evidence="9 10" key="1">
    <citation type="journal article" date="2013" name="Genome Announc.">
        <title>Genome Sequence of the Obligate Gammaproteobacterial Methanotroph Methylomicrobium album Strain BG8.</title>
        <authorList>
            <person name="Kits K.D."/>
            <person name="Kalyuzhnaya M.G."/>
            <person name="Klotz M.G."/>
            <person name="Jetten M.S."/>
            <person name="Op den Camp H.J."/>
            <person name="Vuilleumier S."/>
            <person name="Bringel F."/>
            <person name="Dispirito A.A."/>
            <person name="Murrell J.C."/>
            <person name="Bruce D."/>
            <person name="Cheng J.F."/>
            <person name="Copeland A."/>
            <person name="Goodwin L."/>
            <person name="Hauser L."/>
            <person name="Lajus A."/>
            <person name="Land M.L."/>
            <person name="Lapidus A."/>
            <person name="Lucas S."/>
            <person name="Medigue C."/>
            <person name="Pitluck S."/>
            <person name="Woyke T."/>
            <person name="Zeytun A."/>
            <person name="Stein L.Y."/>
        </authorList>
    </citation>
    <scope>NUCLEOTIDE SEQUENCE [LARGE SCALE GENOMIC DNA]</scope>
    <source>
        <strain evidence="9 10">BG8</strain>
    </source>
</reference>
<dbReference type="NCBIfam" id="TIGR03500">
    <property type="entry name" value="FliO_TIGR"/>
    <property type="match status" value="1"/>
</dbReference>
<comment type="subcellular location">
    <subcellularLocation>
        <location evidence="7">Cell membrane</location>
    </subcellularLocation>
    <subcellularLocation>
        <location evidence="7">Bacterial flagellum basal body</location>
    </subcellularLocation>
</comment>
<evidence type="ECO:0000256" key="7">
    <source>
        <dbReference type="RuleBase" id="RU362064"/>
    </source>
</evidence>
<evidence type="ECO:0000313" key="10">
    <source>
        <dbReference type="Proteomes" id="UP000005090"/>
    </source>
</evidence>
<protein>
    <recommendedName>
        <fullName evidence="7">Flagellar protein</fullName>
    </recommendedName>
</protein>
<keyword evidence="9" id="KW-0282">Flagellum</keyword>
<dbReference type="PANTHER" id="PTHR38766:SF1">
    <property type="entry name" value="FLAGELLAR PROTEIN FLIO"/>
    <property type="match status" value="1"/>
</dbReference>
<dbReference type="InterPro" id="IPR022781">
    <property type="entry name" value="Flagellar_biosynth_FliO"/>
</dbReference>
<comment type="similarity">
    <text evidence="6 7">Belongs to the FliO/MopB family.</text>
</comment>
<evidence type="ECO:0000256" key="6">
    <source>
        <dbReference type="ARBA" id="ARBA00037937"/>
    </source>
</evidence>
<keyword evidence="2 7" id="KW-0812">Transmembrane</keyword>
<dbReference type="AlphaFoldDB" id="H8GMV5"/>
<evidence type="ECO:0000256" key="5">
    <source>
        <dbReference type="ARBA" id="ARBA00023143"/>
    </source>
</evidence>
<proteinExistence type="inferred from homology"/>
<keyword evidence="4 7" id="KW-0472">Membrane</keyword>
<evidence type="ECO:0000256" key="2">
    <source>
        <dbReference type="ARBA" id="ARBA00022692"/>
    </source>
</evidence>
<keyword evidence="9" id="KW-0966">Cell projection</keyword>
<keyword evidence="10" id="KW-1185">Reference proteome</keyword>
<feature type="signal peptide" evidence="8">
    <location>
        <begin position="1"/>
        <end position="20"/>
    </location>
</feature>
<evidence type="ECO:0000313" key="9">
    <source>
        <dbReference type="EMBL" id="EIC29507.1"/>
    </source>
</evidence>
<dbReference type="GO" id="GO:0009425">
    <property type="term" value="C:bacterial-type flagellum basal body"/>
    <property type="evidence" value="ECO:0007669"/>
    <property type="project" value="UniProtKB-SubCell"/>
</dbReference>